<evidence type="ECO:0000313" key="2">
    <source>
        <dbReference type="Proteomes" id="UP000282613"/>
    </source>
</evidence>
<accession>A0A0R3W799</accession>
<dbReference type="PANTHER" id="PTHR34444:SF3">
    <property type="match status" value="1"/>
</dbReference>
<dbReference type="AlphaFoldDB" id="A0A0R3W799"/>
<name>A0A0R3W799_TAEAS</name>
<protein>
    <submittedName>
        <fullName evidence="3">Transposase</fullName>
    </submittedName>
</protein>
<keyword evidence="2" id="KW-1185">Reference proteome</keyword>
<reference evidence="3" key="1">
    <citation type="submission" date="2017-02" db="UniProtKB">
        <authorList>
            <consortium name="WormBaseParasite"/>
        </authorList>
    </citation>
    <scope>IDENTIFICATION</scope>
</reference>
<proteinExistence type="predicted"/>
<dbReference type="InterPro" id="IPR027901">
    <property type="entry name" value="CFAP90"/>
</dbReference>
<dbReference type="WBParaSite" id="TASK_0000613601-mRNA-1">
    <property type="protein sequence ID" value="TASK_0000613601-mRNA-1"/>
    <property type="gene ID" value="TASK_0000613601"/>
</dbReference>
<reference evidence="1 2" key="2">
    <citation type="submission" date="2018-11" db="EMBL/GenBank/DDBJ databases">
        <authorList>
            <consortium name="Pathogen Informatics"/>
        </authorList>
    </citation>
    <scope>NUCLEOTIDE SEQUENCE [LARGE SCALE GENOMIC DNA]</scope>
</reference>
<dbReference type="Proteomes" id="UP000282613">
    <property type="component" value="Unassembled WGS sequence"/>
</dbReference>
<sequence length="157" mass="18258">MMPKTLLKVKTGTDDFVLNDYLPALSELGHVELHPELPRGRTVFNAPKKVTLCTFIICIYFHETVHVYDAIDPRKIATFNPKLRRDDRRHDRQVGLNIAEEEDAKPVPSRVSSDIGHYLKRQCDPQDRSHVHIQLVENQFFRRNGVDFKNLMADQDH</sequence>
<dbReference type="Pfam" id="PF15074">
    <property type="entry name" value="CFAP90"/>
    <property type="match status" value="1"/>
</dbReference>
<dbReference type="STRING" id="60517.A0A0R3W799"/>
<dbReference type="EMBL" id="UYRS01018473">
    <property type="protein sequence ID" value="VDK36184.1"/>
    <property type="molecule type" value="Genomic_DNA"/>
</dbReference>
<organism evidence="3">
    <name type="scientific">Taenia asiatica</name>
    <name type="common">Asian tapeworm</name>
    <dbReference type="NCBI Taxonomy" id="60517"/>
    <lineage>
        <taxon>Eukaryota</taxon>
        <taxon>Metazoa</taxon>
        <taxon>Spiralia</taxon>
        <taxon>Lophotrochozoa</taxon>
        <taxon>Platyhelminthes</taxon>
        <taxon>Cestoda</taxon>
        <taxon>Eucestoda</taxon>
        <taxon>Cyclophyllidea</taxon>
        <taxon>Taeniidae</taxon>
        <taxon>Taenia</taxon>
    </lineage>
</organism>
<dbReference type="OrthoDB" id="10057935at2759"/>
<evidence type="ECO:0000313" key="3">
    <source>
        <dbReference type="WBParaSite" id="TASK_0000613601-mRNA-1"/>
    </source>
</evidence>
<dbReference type="PANTHER" id="PTHR34444">
    <property type="entry name" value="LOC361192"/>
    <property type="match status" value="1"/>
</dbReference>
<gene>
    <name evidence="1" type="ORF">TASK_LOCUS6137</name>
</gene>
<evidence type="ECO:0000313" key="1">
    <source>
        <dbReference type="EMBL" id="VDK36184.1"/>
    </source>
</evidence>